<sequence>MSSRSTEIRGVNVASDCAVIQLHYRRIHKRWIFCTKIGPMLPGLQQTSPFLFHWAHLLSIFFYSLQRTPNKSATCEQSWVESWVEIAWLGPLSSFRRVLSTCRARTVPPALQNS</sequence>
<gene>
    <name evidence="1" type="ORF">GDO78_020233</name>
</gene>
<dbReference type="Proteomes" id="UP000770717">
    <property type="component" value="Unassembled WGS sequence"/>
</dbReference>
<organism evidence="1 2">
    <name type="scientific">Eleutherodactylus coqui</name>
    <name type="common">Puerto Rican coqui</name>
    <dbReference type="NCBI Taxonomy" id="57060"/>
    <lineage>
        <taxon>Eukaryota</taxon>
        <taxon>Metazoa</taxon>
        <taxon>Chordata</taxon>
        <taxon>Craniata</taxon>
        <taxon>Vertebrata</taxon>
        <taxon>Euteleostomi</taxon>
        <taxon>Amphibia</taxon>
        <taxon>Batrachia</taxon>
        <taxon>Anura</taxon>
        <taxon>Neobatrachia</taxon>
        <taxon>Hyloidea</taxon>
        <taxon>Eleutherodactylidae</taxon>
        <taxon>Eleutherodactylinae</taxon>
        <taxon>Eleutherodactylus</taxon>
        <taxon>Eleutherodactylus</taxon>
    </lineage>
</organism>
<comment type="caution">
    <text evidence="1">The sequence shown here is derived from an EMBL/GenBank/DDBJ whole genome shotgun (WGS) entry which is preliminary data.</text>
</comment>
<evidence type="ECO:0000313" key="2">
    <source>
        <dbReference type="Proteomes" id="UP000770717"/>
    </source>
</evidence>
<keyword evidence="2" id="KW-1185">Reference proteome</keyword>
<accession>A0A8J6BP52</accession>
<name>A0A8J6BP52_ELECQ</name>
<proteinExistence type="predicted"/>
<dbReference type="EMBL" id="WNTK01004777">
    <property type="protein sequence ID" value="KAG9464263.1"/>
    <property type="molecule type" value="Genomic_DNA"/>
</dbReference>
<evidence type="ECO:0000313" key="1">
    <source>
        <dbReference type="EMBL" id="KAG9464263.1"/>
    </source>
</evidence>
<protein>
    <submittedName>
        <fullName evidence="1">Uncharacterized protein</fullName>
    </submittedName>
</protein>
<dbReference type="AlphaFoldDB" id="A0A8J6BP52"/>
<reference evidence="1" key="1">
    <citation type="thesis" date="2020" institute="ProQuest LLC" country="789 East Eisenhower Parkway, Ann Arbor, MI, USA">
        <title>Comparative Genomics and Chromosome Evolution.</title>
        <authorList>
            <person name="Mudd A.B."/>
        </authorList>
    </citation>
    <scope>NUCLEOTIDE SEQUENCE</scope>
    <source>
        <strain evidence="1">HN-11 Male</strain>
        <tissue evidence="1">Kidney and liver</tissue>
    </source>
</reference>